<organism evidence="12 13">
    <name type="scientific">Helicobacter aurati</name>
    <dbReference type="NCBI Taxonomy" id="137778"/>
    <lineage>
        <taxon>Bacteria</taxon>
        <taxon>Pseudomonadati</taxon>
        <taxon>Campylobacterota</taxon>
        <taxon>Epsilonproteobacteria</taxon>
        <taxon>Campylobacterales</taxon>
        <taxon>Helicobacteraceae</taxon>
        <taxon>Helicobacter</taxon>
    </lineage>
</organism>
<evidence type="ECO:0000256" key="4">
    <source>
        <dbReference type="ARBA" id="ARBA00022741"/>
    </source>
</evidence>
<dbReference type="NCBIfam" id="TIGR01085">
    <property type="entry name" value="murE"/>
    <property type="match status" value="1"/>
</dbReference>
<evidence type="ECO:0000256" key="2">
    <source>
        <dbReference type="ARBA" id="ARBA00022490"/>
    </source>
</evidence>
<comment type="caution">
    <text evidence="12">The sequence shown here is derived from an EMBL/GenBank/DDBJ whole genome shotgun (WGS) entry which is preliminary data.</text>
</comment>
<comment type="pathway">
    <text evidence="9">Cell wall biogenesis; peptidoglycan biosynthesis.</text>
</comment>
<evidence type="ECO:0000259" key="10">
    <source>
        <dbReference type="Pfam" id="PF02875"/>
    </source>
</evidence>
<evidence type="ECO:0000256" key="5">
    <source>
        <dbReference type="ARBA" id="ARBA00022840"/>
    </source>
</evidence>
<dbReference type="InterPro" id="IPR005761">
    <property type="entry name" value="UDP-N-AcMur-Glu-dNH2Pim_ligase"/>
</dbReference>
<keyword evidence="8 9" id="KW-0961">Cell wall biogenesis/degradation</keyword>
<keyword evidence="2" id="KW-0963">Cytoplasm</keyword>
<evidence type="ECO:0000313" key="12">
    <source>
        <dbReference type="EMBL" id="RDU73833.1"/>
    </source>
</evidence>
<keyword evidence="9" id="KW-0131">Cell cycle</keyword>
<sequence>MDNYRETLSSTIIVDDTRLLQESNSNSKEYIFLQTPQNQRFIHELPPHIAILQRDSLKQYFNTNIKIIGITGTNGKTTTAAAIYSLLLDSGHKVALLGTRGMFVNDKQIKPKGLTTPSLLELYQDIDYAVRVGCEYFIMEVSSHAIKQERIYGLDFFIKILTNITSDHLDYHKTLEDYVATKLSFLQAGDSIKIINLDEKNAAKMRFLKNVFSYGIESKGNLFVNAYSLKEGIFAQVTLRIAQLSSSESEDIHHESVGDSSFCSRSRDISAKINREDATFSSSLFGLFNLSNCLAALLAVKIITRESLQDICNLFANFGGVAGRMEIVSTSPLIIVDFAHTTDGMKQVFEGFKTRDISVVFGAGGDRDKSKRAKMGACAASYAKRIYITNDNPRSENPALIAQEIAVGVELSDVKSVVTRIILDRKEAIACAIQELPRDSVLLILGKGDEEIQIFKDTKIPFSDKKCVLDILKEMQNVQNI</sequence>
<dbReference type="Pfam" id="PF02875">
    <property type="entry name" value="Mur_ligase_C"/>
    <property type="match status" value="1"/>
</dbReference>
<dbReference type="InterPro" id="IPR013221">
    <property type="entry name" value="Mur_ligase_cen"/>
</dbReference>
<dbReference type="Gene3D" id="3.40.1190.10">
    <property type="entry name" value="Mur-like, catalytic domain"/>
    <property type="match status" value="1"/>
</dbReference>
<dbReference type="GO" id="GO:0005524">
    <property type="term" value="F:ATP binding"/>
    <property type="evidence" value="ECO:0007669"/>
    <property type="project" value="UniProtKB-KW"/>
</dbReference>
<evidence type="ECO:0000256" key="6">
    <source>
        <dbReference type="ARBA" id="ARBA00022960"/>
    </source>
</evidence>
<keyword evidence="13" id="KW-1185">Reference proteome</keyword>
<dbReference type="OrthoDB" id="9800958at2"/>
<dbReference type="InterPro" id="IPR036565">
    <property type="entry name" value="Mur-like_cat_sf"/>
</dbReference>
<evidence type="ECO:0000256" key="3">
    <source>
        <dbReference type="ARBA" id="ARBA00022598"/>
    </source>
</evidence>
<keyword evidence="4" id="KW-0547">Nucleotide-binding</keyword>
<dbReference type="InterPro" id="IPR036615">
    <property type="entry name" value="Mur_ligase_C_dom_sf"/>
</dbReference>
<dbReference type="PANTHER" id="PTHR23135:SF4">
    <property type="entry name" value="UDP-N-ACETYLMURAMOYL-L-ALANYL-D-GLUTAMATE--2,6-DIAMINOPIMELATE LIGASE MURE HOMOLOG, CHLOROPLASTIC"/>
    <property type="match status" value="1"/>
</dbReference>
<dbReference type="Proteomes" id="UP000256424">
    <property type="component" value="Unassembled WGS sequence"/>
</dbReference>
<dbReference type="GO" id="GO:0008360">
    <property type="term" value="P:regulation of cell shape"/>
    <property type="evidence" value="ECO:0007669"/>
    <property type="project" value="UniProtKB-KW"/>
</dbReference>
<dbReference type="RefSeq" id="WP_104762661.1">
    <property type="nucleotide sequence ID" value="NZ_FZPM01000005.1"/>
</dbReference>
<dbReference type="Gene3D" id="3.90.190.20">
    <property type="entry name" value="Mur ligase, C-terminal domain"/>
    <property type="match status" value="1"/>
</dbReference>
<dbReference type="Pfam" id="PF08245">
    <property type="entry name" value="Mur_ligase_M"/>
    <property type="match status" value="1"/>
</dbReference>
<feature type="domain" description="Mur ligase central" evidence="11">
    <location>
        <begin position="70"/>
        <end position="299"/>
    </location>
</feature>
<evidence type="ECO:0000256" key="8">
    <source>
        <dbReference type="ARBA" id="ARBA00023316"/>
    </source>
</evidence>
<dbReference type="NCBIfam" id="NF001126">
    <property type="entry name" value="PRK00139.1-4"/>
    <property type="match status" value="1"/>
</dbReference>
<keyword evidence="6 9" id="KW-0133">Cell shape</keyword>
<dbReference type="SUPFAM" id="SSF53244">
    <property type="entry name" value="MurD-like peptide ligases, peptide-binding domain"/>
    <property type="match status" value="1"/>
</dbReference>
<protein>
    <submittedName>
        <fullName evidence="12">UDP-N-acetylmuramoyl-L-alanyl-D-glutamate--2, 6-diaminopimelate ligase</fullName>
    </submittedName>
</protein>
<dbReference type="UniPathway" id="UPA00219"/>
<dbReference type="GO" id="GO:0051301">
    <property type="term" value="P:cell division"/>
    <property type="evidence" value="ECO:0007669"/>
    <property type="project" value="UniProtKB-KW"/>
</dbReference>
<accession>A0A3D8J8K7</accession>
<dbReference type="SUPFAM" id="SSF53623">
    <property type="entry name" value="MurD-like peptide ligases, catalytic domain"/>
    <property type="match status" value="1"/>
</dbReference>
<dbReference type="EMBL" id="NXLW01000001">
    <property type="protein sequence ID" value="RDU73833.1"/>
    <property type="molecule type" value="Genomic_DNA"/>
</dbReference>
<keyword evidence="5" id="KW-0067">ATP-binding</keyword>
<reference evidence="12 13" key="1">
    <citation type="submission" date="2018-04" db="EMBL/GenBank/DDBJ databases">
        <title>Novel Campyloabacter and Helicobacter Species and Strains.</title>
        <authorList>
            <person name="Mannion A.J."/>
            <person name="Shen Z."/>
            <person name="Fox J.G."/>
        </authorList>
    </citation>
    <scope>NUCLEOTIDE SEQUENCE [LARGE SCALE GENOMIC DNA]</scope>
    <source>
        <strain evidence="12 13">MIT 97-5075</strain>
    </source>
</reference>
<evidence type="ECO:0000256" key="9">
    <source>
        <dbReference type="RuleBase" id="RU004135"/>
    </source>
</evidence>
<dbReference type="PROSITE" id="PS01011">
    <property type="entry name" value="FOLYLPOLYGLU_SYNT_1"/>
    <property type="match status" value="1"/>
</dbReference>
<dbReference type="AlphaFoldDB" id="A0A3D8J8K7"/>
<evidence type="ECO:0000313" key="13">
    <source>
        <dbReference type="Proteomes" id="UP000256424"/>
    </source>
</evidence>
<comment type="similarity">
    <text evidence="1">Belongs to the MurCDEF family. MurE subfamily.</text>
</comment>
<dbReference type="PANTHER" id="PTHR23135">
    <property type="entry name" value="MUR LIGASE FAMILY MEMBER"/>
    <property type="match status" value="1"/>
</dbReference>
<name>A0A3D8J8K7_9HELI</name>
<dbReference type="InterPro" id="IPR018109">
    <property type="entry name" value="Folylpolyglutamate_synth_CS"/>
</dbReference>
<dbReference type="InterPro" id="IPR004101">
    <property type="entry name" value="Mur_ligase_C"/>
</dbReference>
<dbReference type="GO" id="GO:0071555">
    <property type="term" value="P:cell wall organization"/>
    <property type="evidence" value="ECO:0007669"/>
    <property type="project" value="UniProtKB-KW"/>
</dbReference>
<proteinExistence type="inferred from homology"/>
<dbReference type="GO" id="GO:0005737">
    <property type="term" value="C:cytoplasm"/>
    <property type="evidence" value="ECO:0007669"/>
    <property type="project" value="UniProtKB-SubCell"/>
</dbReference>
<evidence type="ECO:0000256" key="1">
    <source>
        <dbReference type="ARBA" id="ARBA00005898"/>
    </source>
</evidence>
<keyword evidence="7 9" id="KW-0573">Peptidoglycan synthesis</keyword>
<gene>
    <name evidence="12" type="ORF">CQA66_00360</name>
</gene>
<dbReference type="GO" id="GO:0009252">
    <property type="term" value="P:peptidoglycan biosynthetic process"/>
    <property type="evidence" value="ECO:0007669"/>
    <property type="project" value="UniProtKB-UniPathway"/>
</dbReference>
<dbReference type="GO" id="GO:0004326">
    <property type="term" value="F:tetrahydrofolylpolyglutamate synthase activity"/>
    <property type="evidence" value="ECO:0007669"/>
    <property type="project" value="InterPro"/>
</dbReference>
<comment type="subcellular location">
    <subcellularLocation>
        <location evidence="9">Cytoplasm</location>
    </subcellularLocation>
</comment>
<evidence type="ECO:0000256" key="7">
    <source>
        <dbReference type="ARBA" id="ARBA00022984"/>
    </source>
</evidence>
<feature type="domain" description="Mur ligase C-terminal" evidence="10">
    <location>
        <begin position="323"/>
        <end position="448"/>
    </location>
</feature>
<evidence type="ECO:0000259" key="11">
    <source>
        <dbReference type="Pfam" id="PF08245"/>
    </source>
</evidence>
<keyword evidence="9" id="KW-0132">Cell division</keyword>
<keyword evidence="3 12" id="KW-0436">Ligase</keyword>